<keyword evidence="1" id="KW-0547">Nucleotide-binding</keyword>
<feature type="non-terminal residue" evidence="2">
    <location>
        <position position="1"/>
    </location>
</feature>
<proteinExistence type="predicted"/>
<accession>X1JCB4</accession>
<comment type="caution">
    <text evidence="2">The sequence shown here is derived from an EMBL/GenBank/DDBJ whole genome shotgun (WGS) entry which is preliminary data.</text>
</comment>
<gene>
    <name evidence="2" type="ORF">S03H2_72636</name>
</gene>
<dbReference type="AlphaFoldDB" id="X1JCB4"/>
<reference evidence="2" key="1">
    <citation type="journal article" date="2014" name="Front. Microbiol.">
        <title>High frequency of phylogenetically diverse reductive dehalogenase-homologous genes in deep subseafloor sedimentary metagenomes.</title>
        <authorList>
            <person name="Kawai M."/>
            <person name="Futagami T."/>
            <person name="Toyoda A."/>
            <person name="Takaki Y."/>
            <person name="Nishi S."/>
            <person name="Hori S."/>
            <person name="Arai W."/>
            <person name="Tsubouchi T."/>
            <person name="Morono Y."/>
            <person name="Uchiyama I."/>
            <person name="Ito T."/>
            <person name="Fujiyama A."/>
            <person name="Inagaki F."/>
            <person name="Takami H."/>
        </authorList>
    </citation>
    <scope>NUCLEOTIDE SEQUENCE</scope>
    <source>
        <strain evidence="2">Expedition CK06-06</strain>
    </source>
</reference>
<feature type="non-terminal residue" evidence="2">
    <location>
        <position position="50"/>
    </location>
</feature>
<dbReference type="Gene3D" id="3.40.50.300">
    <property type="entry name" value="P-loop containing nucleotide triphosphate hydrolases"/>
    <property type="match status" value="1"/>
</dbReference>
<evidence type="ECO:0008006" key="3">
    <source>
        <dbReference type="Google" id="ProtNLM"/>
    </source>
</evidence>
<dbReference type="GO" id="GO:0005525">
    <property type="term" value="F:GTP binding"/>
    <property type="evidence" value="ECO:0007669"/>
    <property type="project" value="InterPro"/>
</dbReference>
<evidence type="ECO:0000256" key="1">
    <source>
        <dbReference type="ARBA" id="ARBA00022741"/>
    </source>
</evidence>
<dbReference type="Pfam" id="PF00071">
    <property type="entry name" value="Ras"/>
    <property type="match status" value="1"/>
</dbReference>
<organism evidence="2">
    <name type="scientific">marine sediment metagenome</name>
    <dbReference type="NCBI Taxonomy" id="412755"/>
    <lineage>
        <taxon>unclassified sequences</taxon>
        <taxon>metagenomes</taxon>
        <taxon>ecological metagenomes</taxon>
    </lineage>
</organism>
<dbReference type="InterPro" id="IPR027417">
    <property type="entry name" value="P-loop_NTPase"/>
</dbReference>
<evidence type="ECO:0000313" key="2">
    <source>
        <dbReference type="EMBL" id="GAH91617.1"/>
    </source>
</evidence>
<protein>
    <recommendedName>
        <fullName evidence="3">GTP-binding protein</fullName>
    </recommendedName>
</protein>
<dbReference type="GO" id="GO:0003924">
    <property type="term" value="F:GTPase activity"/>
    <property type="evidence" value="ECO:0007669"/>
    <property type="project" value="InterPro"/>
</dbReference>
<name>X1JCB4_9ZZZZ</name>
<dbReference type="PANTHER" id="PTHR47978">
    <property type="match status" value="1"/>
</dbReference>
<dbReference type="InterPro" id="IPR001806">
    <property type="entry name" value="Small_GTPase"/>
</dbReference>
<dbReference type="PROSITE" id="PS51419">
    <property type="entry name" value="RAB"/>
    <property type="match status" value="1"/>
</dbReference>
<dbReference type="EMBL" id="BARU01049240">
    <property type="protein sequence ID" value="GAH91617.1"/>
    <property type="molecule type" value="Genomic_DNA"/>
</dbReference>
<dbReference type="SUPFAM" id="SSF52540">
    <property type="entry name" value="P-loop containing nucleoside triphosphate hydrolases"/>
    <property type="match status" value="1"/>
</dbReference>
<sequence length="50" mass="5776">ELKSKVRFVIWDLAGQAQFKRVRQSYLANAEAGLLVYDVTNRSSFENIDK</sequence>